<proteinExistence type="predicted"/>
<dbReference type="AlphaFoldDB" id="A0A6P7T7J5"/>
<evidence type="ECO:0000313" key="1">
    <source>
        <dbReference type="Proteomes" id="UP000515154"/>
    </source>
</evidence>
<dbReference type="SUPFAM" id="SSF46565">
    <property type="entry name" value="Chaperone J-domain"/>
    <property type="match status" value="1"/>
</dbReference>
<dbReference type="PROSITE" id="PS50076">
    <property type="entry name" value="DNAJ_2"/>
    <property type="match status" value="1"/>
</dbReference>
<dbReference type="InterPro" id="IPR036869">
    <property type="entry name" value="J_dom_sf"/>
</dbReference>
<dbReference type="RefSeq" id="XP_029646355.1">
    <property type="nucleotide sequence ID" value="XM_029790495.2"/>
</dbReference>
<dbReference type="PANTHER" id="PTHR44144:SF1">
    <property type="entry name" value="DNAJ HOMOLOG SUBFAMILY C MEMBER 9"/>
    <property type="match status" value="1"/>
</dbReference>
<dbReference type="Proteomes" id="UP000515154">
    <property type="component" value="Linkage group LG16"/>
</dbReference>
<dbReference type="FunFam" id="1.10.287.110:FF:000035">
    <property type="entry name" value="DnaJ homolog subfamily C member 9"/>
    <property type="match status" value="1"/>
</dbReference>
<dbReference type="CDD" id="cd06257">
    <property type="entry name" value="DnaJ"/>
    <property type="match status" value="1"/>
</dbReference>
<dbReference type="InterPro" id="IPR018253">
    <property type="entry name" value="DnaJ_domain_CS"/>
</dbReference>
<protein>
    <submittedName>
        <fullName evidence="2">DnaJ homolog subfamily C member 9</fullName>
    </submittedName>
</protein>
<dbReference type="Pfam" id="PF23302">
    <property type="entry name" value="HTH_DNAJC9"/>
    <property type="match status" value="1"/>
</dbReference>
<dbReference type="PANTHER" id="PTHR44144">
    <property type="entry name" value="DNAJ HOMOLOG SUBFAMILY C MEMBER 9"/>
    <property type="match status" value="1"/>
</dbReference>
<keyword evidence="1" id="KW-1185">Reference proteome</keyword>
<dbReference type="Pfam" id="PF00226">
    <property type="entry name" value="DnaJ"/>
    <property type="match status" value="1"/>
</dbReference>
<dbReference type="InterPro" id="IPR001623">
    <property type="entry name" value="DnaJ_domain"/>
</dbReference>
<dbReference type="PRINTS" id="PR00625">
    <property type="entry name" value="JDOMAIN"/>
</dbReference>
<accession>A0A6P7T7J5</accession>
<dbReference type="KEGG" id="osn:115220381"/>
<dbReference type="GO" id="GO:0005634">
    <property type="term" value="C:nucleus"/>
    <property type="evidence" value="ECO:0007669"/>
    <property type="project" value="TreeGrafter"/>
</dbReference>
<sequence>MSNLFELCRTLFNSDCLYEIFGVDKTASANEIKRAYYKKSLTTHPDKFTESQREEATAKFQVLSKIYSILQDDDKRAIYDQTGSIDDDLVDDGKDWYAYWRCLFKRISVNDVMEFEKQYKGSAQELEDLKNCYVEYEGDMDRIMDNMMCSTSEDEPRFVNIVQGLIKKKQLPNFEMFIKEDMKKKHKRSKRFEMEAKEAEEMKKKLGLNSENSLESQILKRRANNFNSTIASLEAKYCKSAKK</sequence>
<dbReference type="Gene3D" id="1.10.287.110">
    <property type="entry name" value="DnaJ domain"/>
    <property type="match status" value="1"/>
</dbReference>
<evidence type="ECO:0000313" key="2">
    <source>
        <dbReference type="RefSeq" id="XP_029646355.1"/>
    </source>
</evidence>
<dbReference type="InterPro" id="IPR056453">
    <property type="entry name" value="HTH_DNAJC9"/>
</dbReference>
<dbReference type="GO" id="GO:0031072">
    <property type="term" value="F:heat shock protein binding"/>
    <property type="evidence" value="ECO:0007669"/>
    <property type="project" value="TreeGrafter"/>
</dbReference>
<gene>
    <name evidence="2" type="primary">LOC115220381</name>
</gene>
<organism evidence="1 2">
    <name type="scientific">Octopus sinensis</name>
    <name type="common">East Asian common octopus</name>
    <dbReference type="NCBI Taxonomy" id="2607531"/>
    <lineage>
        <taxon>Eukaryota</taxon>
        <taxon>Metazoa</taxon>
        <taxon>Spiralia</taxon>
        <taxon>Lophotrochozoa</taxon>
        <taxon>Mollusca</taxon>
        <taxon>Cephalopoda</taxon>
        <taxon>Coleoidea</taxon>
        <taxon>Octopodiformes</taxon>
        <taxon>Octopoda</taxon>
        <taxon>Incirrata</taxon>
        <taxon>Octopodidae</taxon>
        <taxon>Octopus</taxon>
    </lineage>
</organism>
<name>A0A6P7T7J5_9MOLL</name>
<dbReference type="PROSITE" id="PS00636">
    <property type="entry name" value="DNAJ_1"/>
    <property type="match status" value="1"/>
</dbReference>
<reference evidence="2" key="1">
    <citation type="submission" date="2025-08" db="UniProtKB">
        <authorList>
            <consortium name="RefSeq"/>
        </authorList>
    </citation>
    <scope>IDENTIFICATION</scope>
</reference>
<dbReference type="SMART" id="SM00271">
    <property type="entry name" value="DnaJ"/>
    <property type="match status" value="1"/>
</dbReference>
<dbReference type="InterPro" id="IPR052594">
    <property type="entry name" value="J_domain-containing_protein"/>
</dbReference>
<dbReference type="GO" id="GO:0005737">
    <property type="term" value="C:cytoplasm"/>
    <property type="evidence" value="ECO:0007669"/>
    <property type="project" value="TreeGrafter"/>
</dbReference>